<comment type="pathway">
    <text evidence="1">Cell wall biogenesis; cell wall polysaccharide biosynthesis.</text>
</comment>
<dbReference type="GO" id="GO:0016757">
    <property type="term" value="F:glycosyltransferase activity"/>
    <property type="evidence" value="ECO:0007669"/>
    <property type="project" value="UniProtKB-KW"/>
</dbReference>
<evidence type="ECO:0000313" key="6">
    <source>
        <dbReference type="Proteomes" id="UP000001551"/>
    </source>
</evidence>
<dbReference type="AlphaFoldDB" id="E6U857"/>
<dbReference type="STRING" id="663278.Ethha_1540"/>
<dbReference type="EMBL" id="CP002400">
    <property type="protein sequence ID" value="ADU27076.1"/>
    <property type="molecule type" value="Genomic_DNA"/>
</dbReference>
<evidence type="ECO:0000256" key="2">
    <source>
        <dbReference type="ARBA" id="ARBA00006739"/>
    </source>
</evidence>
<evidence type="ECO:0000256" key="4">
    <source>
        <dbReference type="ARBA" id="ARBA00022679"/>
    </source>
</evidence>
<dbReference type="eggNOG" id="COG1216">
    <property type="taxonomic scope" value="Bacteria"/>
</dbReference>
<comment type="similarity">
    <text evidence="2">Belongs to the glycosyltransferase 2 family.</text>
</comment>
<accession>E6U857</accession>
<evidence type="ECO:0000313" key="5">
    <source>
        <dbReference type="EMBL" id="ADU27076.1"/>
    </source>
</evidence>
<gene>
    <name evidence="5" type="ordered locus">Ethha_1540</name>
</gene>
<dbReference type="PANTHER" id="PTHR43179">
    <property type="entry name" value="RHAMNOSYLTRANSFERASE WBBL"/>
    <property type="match status" value="1"/>
</dbReference>
<evidence type="ECO:0000256" key="1">
    <source>
        <dbReference type="ARBA" id="ARBA00004776"/>
    </source>
</evidence>
<reference evidence="5 6" key="1">
    <citation type="submission" date="2010-12" db="EMBL/GenBank/DDBJ databases">
        <title>Complete sequence of Ethanoligenens harbinense YUAN-3.</title>
        <authorList>
            <person name="Lucas S."/>
            <person name="Copeland A."/>
            <person name="Lapidus A."/>
            <person name="Cheng J.-F."/>
            <person name="Bruce D."/>
            <person name="Goodwin L."/>
            <person name="Pitluck S."/>
            <person name="Chertkov O."/>
            <person name="Misra M."/>
            <person name="Detter J.C."/>
            <person name="Han C."/>
            <person name="Tapia R."/>
            <person name="Land M."/>
            <person name="Hauser L."/>
            <person name="Jeffries C."/>
            <person name="Kyrpides N."/>
            <person name="Ivanova N."/>
            <person name="Mikhailova N."/>
            <person name="Wang A."/>
            <person name="Mouttaki H."/>
            <person name="He Z."/>
            <person name="Zhou J."/>
            <person name="Hemme C.L."/>
            <person name="Woyke T."/>
        </authorList>
    </citation>
    <scope>NUCLEOTIDE SEQUENCE [LARGE SCALE GENOMIC DNA]</scope>
    <source>
        <strain evidence="6">DSM 18485 / JCM 12961 / CGMCC 1.5033 / YUAN-3</strain>
    </source>
</reference>
<dbReference type="PANTHER" id="PTHR43179:SF12">
    <property type="entry name" value="GALACTOFURANOSYLTRANSFERASE GLFT2"/>
    <property type="match status" value="1"/>
</dbReference>
<keyword evidence="6" id="KW-1185">Reference proteome</keyword>
<proteinExistence type="inferred from homology"/>
<dbReference type="SUPFAM" id="SSF53448">
    <property type="entry name" value="Nucleotide-diphospho-sugar transferases"/>
    <property type="match status" value="1"/>
</dbReference>
<protein>
    <submittedName>
        <fullName evidence="5">Putative glycosyl transferase</fullName>
    </submittedName>
</protein>
<evidence type="ECO:0000256" key="3">
    <source>
        <dbReference type="ARBA" id="ARBA00022676"/>
    </source>
</evidence>
<dbReference type="RefSeq" id="WP_013485431.1">
    <property type="nucleotide sequence ID" value="NC_014828.1"/>
</dbReference>
<organism evidence="5 6">
    <name type="scientific">Ethanoligenens harbinense (strain DSM 18485 / JCM 12961 / CGMCC 1.5033 / YUAN-3)</name>
    <dbReference type="NCBI Taxonomy" id="663278"/>
    <lineage>
        <taxon>Bacteria</taxon>
        <taxon>Bacillati</taxon>
        <taxon>Bacillota</taxon>
        <taxon>Clostridia</taxon>
        <taxon>Eubacteriales</taxon>
        <taxon>Oscillospiraceae</taxon>
        <taxon>Ethanoligenens</taxon>
    </lineage>
</organism>
<sequence length="296" mass="32745">MTAPAGRVAAVILNHKDNANALRLVRTLRGCAEVGPICVVDNSETGGLTGREEPLKESGVLFLQTANDGYSKGNNLGISAVESQCGLPEIFLIANPDILIDADAVARCVRLLRTHPELALAAPRMLRGDGTPHDLPGWRRRTVRGDLAYSSGILARTLGMRREAYPPSYWNERSFVRVDCAAGACFFIRANAFKACGYFDERSFLFYEEDILGEKLRRIGLGEAVCTDCTYRHLEGVSAAVSLRKYRIMQRSRFYYHKVYRRAGSAALFALRAATALGTCECLLKQALHTLKLRNR</sequence>
<dbReference type="InterPro" id="IPR029044">
    <property type="entry name" value="Nucleotide-diphossugar_trans"/>
</dbReference>
<dbReference type="KEGG" id="eha:Ethha_1540"/>
<name>E6U857_ETHHY</name>
<keyword evidence="3" id="KW-0328">Glycosyltransferase</keyword>
<dbReference type="HOGENOM" id="CLU_023845_6_1_9"/>
<dbReference type="Proteomes" id="UP000001551">
    <property type="component" value="Chromosome"/>
</dbReference>
<keyword evidence="4 5" id="KW-0808">Transferase</keyword>
<dbReference type="Gene3D" id="3.90.550.10">
    <property type="entry name" value="Spore Coat Polysaccharide Biosynthesis Protein SpsA, Chain A"/>
    <property type="match status" value="1"/>
</dbReference>